<evidence type="ECO:0000256" key="1">
    <source>
        <dbReference type="SAM" id="MobiDB-lite"/>
    </source>
</evidence>
<protein>
    <submittedName>
        <fullName evidence="2">Uncharacterized protein</fullName>
    </submittedName>
</protein>
<proteinExistence type="predicted"/>
<organism evidence="2 3">
    <name type="scientific">Streptomyces cavernicola</name>
    <dbReference type="NCBI Taxonomy" id="3043613"/>
    <lineage>
        <taxon>Bacteria</taxon>
        <taxon>Bacillati</taxon>
        <taxon>Actinomycetota</taxon>
        <taxon>Actinomycetes</taxon>
        <taxon>Kitasatosporales</taxon>
        <taxon>Streptomycetaceae</taxon>
        <taxon>Streptomyces</taxon>
    </lineage>
</organism>
<evidence type="ECO:0000313" key="2">
    <source>
        <dbReference type="EMBL" id="MDI3407707.1"/>
    </source>
</evidence>
<feature type="region of interest" description="Disordered" evidence="1">
    <location>
        <begin position="57"/>
        <end position="90"/>
    </location>
</feature>
<evidence type="ECO:0000313" key="3">
    <source>
        <dbReference type="Proteomes" id="UP001223978"/>
    </source>
</evidence>
<name>A0ABT6SJ65_9ACTN</name>
<keyword evidence="3" id="KW-1185">Reference proteome</keyword>
<dbReference type="RefSeq" id="WP_282545620.1">
    <property type="nucleotide sequence ID" value="NZ_JASCIQ010000035.1"/>
</dbReference>
<feature type="compositionally biased region" description="Basic and acidic residues" evidence="1">
    <location>
        <begin position="57"/>
        <end position="71"/>
    </location>
</feature>
<accession>A0ABT6SJ65</accession>
<reference evidence="2 3" key="1">
    <citation type="submission" date="2023-05" db="EMBL/GenBank/DDBJ databases">
        <title>Draft genome sequence of Streptomyces sp. B-S-A6 isolated from a cave soil in Thailand.</title>
        <authorList>
            <person name="Chamroensaksri N."/>
            <person name="Muangham S."/>
        </authorList>
    </citation>
    <scope>NUCLEOTIDE SEQUENCE [LARGE SCALE GENOMIC DNA]</scope>
    <source>
        <strain evidence="2 3">B-S-A6</strain>
    </source>
</reference>
<gene>
    <name evidence="2" type="ORF">QIS96_28320</name>
</gene>
<feature type="region of interest" description="Disordered" evidence="1">
    <location>
        <begin position="1"/>
        <end position="25"/>
    </location>
</feature>
<dbReference type="EMBL" id="JASCIQ010000035">
    <property type="protein sequence ID" value="MDI3407707.1"/>
    <property type="molecule type" value="Genomic_DNA"/>
</dbReference>
<dbReference type="Proteomes" id="UP001223978">
    <property type="component" value="Unassembled WGS sequence"/>
</dbReference>
<sequence>MSRRADQSERLERALDGGPIPHDEETRQMLAAAGTLRPDTRRSPARVRAAKEAMLREYERAQNPQEAREDAGTGDGLDEPEIHREEVELPGGGHLVLTDIEAITPERVERTADRIARILQSSEQKDRLS</sequence>
<comment type="caution">
    <text evidence="2">The sequence shown here is derived from an EMBL/GenBank/DDBJ whole genome shotgun (WGS) entry which is preliminary data.</text>
</comment>